<reference evidence="1" key="1">
    <citation type="submission" date="2020-05" db="EMBL/GenBank/DDBJ databases">
        <title>Phylogenomic resolution of chytrid fungi.</title>
        <authorList>
            <person name="Stajich J.E."/>
            <person name="Amses K."/>
            <person name="Simmons R."/>
            <person name="Seto K."/>
            <person name="Myers J."/>
            <person name="Bonds A."/>
            <person name="Quandt C.A."/>
            <person name="Barry K."/>
            <person name="Liu P."/>
            <person name="Grigoriev I."/>
            <person name="Longcore J.E."/>
            <person name="James T.Y."/>
        </authorList>
    </citation>
    <scope>NUCLEOTIDE SEQUENCE</scope>
    <source>
        <strain evidence="1">JEL0513</strain>
    </source>
</reference>
<dbReference type="Proteomes" id="UP001211907">
    <property type="component" value="Unassembled WGS sequence"/>
</dbReference>
<dbReference type="EMBL" id="JADGJH010002488">
    <property type="protein sequence ID" value="KAJ3097651.1"/>
    <property type="molecule type" value="Genomic_DNA"/>
</dbReference>
<dbReference type="InterPro" id="IPR029063">
    <property type="entry name" value="SAM-dependent_MTases_sf"/>
</dbReference>
<organism evidence="1 2">
    <name type="scientific">Physocladia obscura</name>
    <dbReference type="NCBI Taxonomy" id="109957"/>
    <lineage>
        <taxon>Eukaryota</taxon>
        <taxon>Fungi</taxon>
        <taxon>Fungi incertae sedis</taxon>
        <taxon>Chytridiomycota</taxon>
        <taxon>Chytridiomycota incertae sedis</taxon>
        <taxon>Chytridiomycetes</taxon>
        <taxon>Chytridiales</taxon>
        <taxon>Chytriomycetaceae</taxon>
        <taxon>Physocladia</taxon>
    </lineage>
</organism>
<dbReference type="AlphaFoldDB" id="A0AAD5SXH8"/>
<evidence type="ECO:0000313" key="1">
    <source>
        <dbReference type="EMBL" id="KAJ3097651.1"/>
    </source>
</evidence>
<dbReference type="SUPFAM" id="SSF53335">
    <property type="entry name" value="S-adenosyl-L-methionine-dependent methyltransferases"/>
    <property type="match status" value="1"/>
</dbReference>
<proteinExistence type="predicted"/>
<name>A0AAD5SXH8_9FUNG</name>
<evidence type="ECO:0000313" key="2">
    <source>
        <dbReference type="Proteomes" id="UP001211907"/>
    </source>
</evidence>
<evidence type="ECO:0008006" key="3">
    <source>
        <dbReference type="Google" id="ProtNLM"/>
    </source>
</evidence>
<comment type="caution">
    <text evidence="1">The sequence shown here is derived from an EMBL/GenBank/DDBJ whole genome shotgun (WGS) entry which is preliminary data.</text>
</comment>
<dbReference type="CDD" id="cd02440">
    <property type="entry name" value="AdoMet_MTases"/>
    <property type="match status" value="1"/>
</dbReference>
<sequence>MGPHQSKTIKKQLLEPILPSAKQDGLVKDDLSVISKPSLSSGAPPRASINTVQAKVWNPNNPESWDVEMREYHSLEDSQYALPSDEIEQSRLEVQHFVFRVGFKGDVICPAAKELVKQPGIKVLDVGCAKGFWLESVRKENPLAEYYGVDIAQTLVSESQGIKIQFGNVLEGLPCMRFLVLGMPKDRYADALKELVRVAKPGGWIEIVEADVVVYKSGPHSKAWGQAMFSAMAARGLDCYAATNLEWHARNVSQHISHQDTRTLHFRSRDDNTALGKMTGENNKTGILALEDWMHKAMGITREEYRELADSCFEEWAEYKSFGQARALYFQVKK</sequence>
<gene>
    <name evidence="1" type="ORF">HK100_005293</name>
</gene>
<dbReference type="Pfam" id="PF13489">
    <property type="entry name" value="Methyltransf_23"/>
    <property type="match status" value="1"/>
</dbReference>
<accession>A0AAD5SXH8</accession>
<protein>
    <recommendedName>
        <fullName evidence="3">Methyltransferase domain-containing protein</fullName>
    </recommendedName>
</protein>
<dbReference type="Gene3D" id="3.40.50.150">
    <property type="entry name" value="Vaccinia Virus protein VP39"/>
    <property type="match status" value="1"/>
</dbReference>
<keyword evidence="2" id="KW-1185">Reference proteome</keyword>